<dbReference type="PANTHER" id="PTHR13289">
    <property type="entry name" value="PROTEIN PHOSPHATASE 1-BINDING PROTEIN BIFOCAL"/>
    <property type="match status" value="1"/>
</dbReference>
<keyword evidence="12" id="KW-1185">Reference proteome</keyword>
<feature type="coiled-coil region" evidence="8">
    <location>
        <begin position="473"/>
        <end position="507"/>
    </location>
</feature>
<dbReference type="GO" id="GO:0008017">
    <property type="term" value="F:microtubule binding"/>
    <property type="evidence" value="ECO:0007669"/>
    <property type="project" value="TreeGrafter"/>
</dbReference>
<gene>
    <name evidence="11" type="ORF">ANCCEY_11694</name>
</gene>
<evidence type="ECO:0000256" key="1">
    <source>
        <dbReference type="ARBA" id="ARBA00004232"/>
    </source>
</evidence>
<dbReference type="GO" id="GO:0031965">
    <property type="term" value="C:nuclear membrane"/>
    <property type="evidence" value="ECO:0007669"/>
    <property type="project" value="UniProtKB-SubCell"/>
</dbReference>
<feature type="transmembrane region" description="Helical" evidence="10">
    <location>
        <begin position="12"/>
        <end position="32"/>
    </location>
</feature>
<evidence type="ECO:0000256" key="9">
    <source>
        <dbReference type="SAM" id="MobiDB-lite"/>
    </source>
</evidence>
<keyword evidence="3 10" id="KW-0812">Transmembrane</keyword>
<feature type="compositionally biased region" description="Basic residues" evidence="9">
    <location>
        <begin position="261"/>
        <end position="270"/>
    </location>
</feature>
<protein>
    <submittedName>
        <fullName evidence="11">Uncharacterized protein</fullName>
    </submittedName>
</protein>
<feature type="compositionally biased region" description="Low complexity" evidence="9">
    <location>
        <begin position="277"/>
        <end position="301"/>
    </location>
</feature>
<feature type="compositionally biased region" description="Low complexity" evidence="9">
    <location>
        <begin position="409"/>
        <end position="420"/>
    </location>
</feature>
<keyword evidence="6 10" id="KW-0472">Membrane</keyword>
<dbReference type="GO" id="GO:0006935">
    <property type="term" value="P:chemotaxis"/>
    <property type="evidence" value="ECO:0007669"/>
    <property type="project" value="TreeGrafter"/>
</dbReference>
<evidence type="ECO:0000256" key="10">
    <source>
        <dbReference type="SAM" id="Phobius"/>
    </source>
</evidence>
<feature type="compositionally biased region" description="Acidic residues" evidence="9">
    <location>
        <begin position="379"/>
        <end position="388"/>
    </location>
</feature>
<keyword evidence="5 10" id="KW-1133">Transmembrane helix</keyword>
<evidence type="ECO:0000256" key="4">
    <source>
        <dbReference type="ARBA" id="ARBA00022824"/>
    </source>
</evidence>
<proteinExistence type="predicted"/>
<feature type="compositionally biased region" description="Polar residues" evidence="9">
    <location>
        <begin position="529"/>
        <end position="539"/>
    </location>
</feature>
<feature type="transmembrane region" description="Helical" evidence="10">
    <location>
        <begin position="92"/>
        <end position="112"/>
    </location>
</feature>
<feature type="compositionally biased region" description="Basic and acidic residues" evidence="9">
    <location>
        <begin position="540"/>
        <end position="552"/>
    </location>
</feature>
<dbReference type="AlphaFoldDB" id="A0A0D6LGZ0"/>
<dbReference type="GO" id="GO:0023041">
    <property type="term" value="P:neuronal signal transduction"/>
    <property type="evidence" value="ECO:0007669"/>
    <property type="project" value="InterPro"/>
</dbReference>
<keyword evidence="7" id="KW-0539">Nucleus</keyword>
<organism evidence="11 12">
    <name type="scientific">Ancylostoma ceylanicum</name>
    <dbReference type="NCBI Taxonomy" id="53326"/>
    <lineage>
        <taxon>Eukaryota</taxon>
        <taxon>Metazoa</taxon>
        <taxon>Ecdysozoa</taxon>
        <taxon>Nematoda</taxon>
        <taxon>Chromadorea</taxon>
        <taxon>Rhabditida</taxon>
        <taxon>Rhabditina</taxon>
        <taxon>Rhabditomorpha</taxon>
        <taxon>Strongyloidea</taxon>
        <taxon>Ancylostomatidae</taxon>
        <taxon>Ancylostomatinae</taxon>
        <taxon>Ancylostoma</taxon>
    </lineage>
</organism>
<dbReference type="GO" id="GO:0030867">
    <property type="term" value="C:rough endoplasmic reticulum membrane"/>
    <property type="evidence" value="ECO:0007669"/>
    <property type="project" value="UniProtKB-SubCell"/>
</dbReference>
<dbReference type="PANTHER" id="PTHR13289:SF6">
    <property type="entry name" value="MACOILIN"/>
    <property type="match status" value="1"/>
</dbReference>
<comment type="subcellular location">
    <subcellularLocation>
        <location evidence="1">Nucleus membrane</location>
        <topology evidence="1">Multi-pass membrane protein</topology>
    </subcellularLocation>
    <subcellularLocation>
        <location evidence="2">Rough endoplasmic reticulum membrane</location>
        <topology evidence="2">Multi-pass membrane protein</topology>
    </subcellularLocation>
</comment>
<dbReference type="EMBL" id="KE125323">
    <property type="protein sequence ID" value="EPB69206.1"/>
    <property type="molecule type" value="Genomic_DNA"/>
</dbReference>
<evidence type="ECO:0000256" key="8">
    <source>
        <dbReference type="SAM" id="Coils"/>
    </source>
</evidence>
<feature type="transmembrane region" description="Helical" evidence="10">
    <location>
        <begin position="124"/>
        <end position="143"/>
    </location>
</feature>
<dbReference type="Pfam" id="PF09726">
    <property type="entry name" value="Macoilin"/>
    <property type="match status" value="2"/>
</dbReference>
<reference evidence="11 12" key="1">
    <citation type="submission" date="2013-05" db="EMBL/GenBank/DDBJ databases">
        <title>Draft genome of the parasitic nematode Anyclostoma ceylanicum.</title>
        <authorList>
            <person name="Mitreva M."/>
        </authorList>
    </citation>
    <scope>NUCLEOTIDE SEQUENCE [LARGE SCALE GENOMIC DNA]</scope>
</reference>
<evidence type="ECO:0000256" key="3">
    <source>
        <dbReference type="ARBA" id="ARBA00022692"/>
    </source>
</evidence>
<evidence type="ECO:0000256" key="2">
    <source>
        <dbReference type="ARBA" id="ARBA00004269"/>
    </source>
</evidence>
<sequence>MSPNIATPIVYVRLMLLWIGVISLDMLCGFRFELLYPFWLILRTGYEAVHKNHNAVVTLANHNTAKFSVLFVCVTATSDLICYLFIPVKFLVFLASTYVWVHVIWHSHGGFLRTLSAMIHEKQCFSALAFWIFIVAFETGIRLNSAQFLSFHLRLLLHGTTKPFSEEKARQIGINMKILEVDETGEWRIRRKQDDVCRRNEVLARMLTEALPAVYEGPKDYTAKSAILDDEGDLLELTNGTGQGMLMPPPPASSAANGTVHHVHPSKRTSGKVTPLSGRQRGSGRTRATATVTATQSQHSTPLTKSGAVAATGGAGEKRREREEDEESEASLCWRDSDAITSSGGLSVVRLAWEAFVWLTTIVWPSSGEDVRDDSSYGGDDDDDDSIPEENPKKLSRASNGDVGKQLRTSVTTTTCTAASRKGGRGARESAKAKEKVIIANAVEREKIESVMAGSDFHHLIPSLAHFFQLDSAEQHREKERQLEQEVDRLRAEASAREERVVDIEKELHALRKYKETNDIEPNGLAMSNGKTANGTTFESARDSSLAKENGHDSSSISMEAERLRAEVMQLKTAEADARIQLSVSQNNEKHARQEAAQLRSRLEQMEARFATMEKLRDVDRSSLSQLEKKYAELMNRKNDVERELMDERKARKEDGGKRLDSAEQHREKERQLEQEVDRLRAEASAREERVVDIEKELHALRKYKETNDIEALNMDLRIMREKMVHLEESLAAENKLKQELFRALGDAKANNAHLQKVGTEPGVLRLLHYVLDALVGSTFSLSCPALERGRSSC</sequence>
<name>A0A0D6LGZ0_9BILA</name>
<evidence type="ECO:0000256" key="5">
    <source>
        <dbReference type="ARBA" id="ARBA00022989"/>
    </source>
</evidence>
<feature type="region of interest" description="Disordered" evidence="9">
    <location>
        <begin position="248"/>
        <end position="331"/>
    </location>
</feature>
<evidence type="ECO:0000313" key="12">
    <source>
        <dbReference type="Proteomes" id="UP000054495"/>
    </source>
</evidence>
<feature type="region of interest" description="Disordered" evidence="9">
    <location>
        <begin position="522"/>
        <end position="556"/>
    </location>
</feature>
<evidence type="ECO:0000256" key="6">
    <source>
        <dbReference type="ARBA" id="ARBA00023136"/>
    </source>
</evidence>
<keyword evidence="4" id="KW-0256">Endoplasmic reticulum</keyword>
<feature type="region of interest" description="Disordered" evidence="9">
    <location>
        <begin position="369"/>
        <end position="429"/>
    </location>
</feature>
<keyword evidence="8" id="KW-0175">Coiled coil</keyword>
<evidence type="ECO:0000256" key="7">
    <source>
        <dbReference type="ARBA" id="ARBA00023242"/>
    </source>
</evidence>
<dbReference type="InterPro" id="IPR019130">
    <property type="entry name" value="Macoilin"/>
</dbReference>
<dbReference type="Proteomes" id="UP000054495">
    <property type="component" value="Unassembled WGS sequence"/>
</dbReference>
<feature type="region of interest" description="Disordered" evidence="9">
    <location>
        <begin position="642"/>
        <end position="677"/>
    </location>
</feature>
<accession>A0A0D6LGZ0</accession>
<feature type="transmembrane region" description="Helical" evidence="10">
    <location>
        <begin position="67"/>
        <end position="86"/>
    </location>
</feature>
<evidence type="ECO:0000313" key="11">
    <source>
        <dbReference type="EMBL" id="EPB69206.1"/>
    </source>
</evidence>